<gene>
    <name evidence="1" type="ORF">DERF_005519</name>
</gene>
<name>A0A922I3M2_DERFA</name>
<proteinExistence type="predicted"/>
<accession>A0A922I3M2</accession>
<protein>
    <submittedName>
        <fullName evidence="1">Uncharacterized protein</fullName>
    </submittedName>
</protein>
<sequence>MILDLMAWEIGVTNKDRLKETEIEKGRKYELLANELEMTYHAKVFQIPVVITWDGLVTHHHRKHLQKIGVDKRLQAYLQYITIKRVLIDARAERPCHDKDLNELFDVAEQQDENLIHI</sequence>
<evidence type="ECO:0000313" key="1">
    <source>
        <dbReference type="EMBL" id="KAH9521902.1"/>
    </source>
</evidence>
<reference evidence="1" key="2">
    <citation type="journal article" date="2022" name="Res Sq">
        <title>Comparative Genomics Reveals Insights into the Divergent Evolution of Astigmatic Mites and Household Pest Adaptations.</title>
        <authorList>
            <person name="Xiong Q."/>
            <person name="Wan A.T.-Y."/>
            <person name="Liu X.-Y."/>
            <person name="Fung C.S.-H."/>
            <person name="Xiao X."/>
            <person name="Malainual N."/>
            <person name="Hou J."/>
            <person name="Wang L."/>
            <person name="Wang M."/>
            <person name="Yang K."/>
            <person name="Cui Y."/>
            <person name="Leung E."/>
            <person name="Nong W."/>
            <person name="Shin S.-K."/>
            <person name="Au S."/>
            <person name="Jeong K.Y."/>
            <person name="Chew F.T."/>
            <person name="Hui J."/>
            <person name="Leung T.F."/>
            <person name="Tungtrongchitr A."/>
            <person name="Zhong N."/>
            <person name="Liu Z."/>
            <person name="Tsui S."/>
        </authorList>
    </citation>
    <scope>NUCLEOTIDE SEQUENCE</scope>
    <source>
        <strain evidence="1">Derf</strain>
        <tissue evidence="1">Whole organism</tissue>
    </source>
</reference>
<dbReference type="Proteomes" id="UP000790347">
    <property type="component" value="Unassembled WGS sequence"/>
</dbReference>
<organism evidence="1 2">
    <name type="scientific">Dermatophagoides farinae</name>
    <name type="common">American house dust mite</name>
    <dbReference type="NCBI Taxonomy" id="6954"/>
    <lineage>
        <taxon>Eukaryota</taxon>
        <taxon>Metazoa</taxon>
        <taxon>Ecdysozoa</taxon>
        <taxon>Arthropoda</taxon>
        <taxon>Chelicerata</taxon>
        <taxon>Arachnida</taxon>
        <taxon>Acari</taxon>
        <taxon>Acariformes</taxon>
        <taxon>Sarcoptiformes</taxon>
        <taxon>Astigmata</taxon>
        <taxon>Psoroptidia</taxon>
        <taxon>Analgoidea</taxon>
        <taxon>Pyroglyphidae</taxon>
        <taxon>Dermatophagoidinae</taxon>
        <taxon>Dermatophagoides</taxon>
    </lineage>
</organism>
<dbReference type="EMBL" id="ASGP02000002">
    <property type="protein sequence ID" value="KAH9521902.1"/>
    <property type="molecule type" value="Genomic_DNA"/>
</dbReference>
<keyword evidence="2" id="KW-1185">Reference proteome</keyword>
<dbReference type="AlphaFoldDB" id="A0A922I3M2"/>
<comment type="caution">
    <text evidence="1">The sequence shown here is derived from an EMBL/GenBank/DDBJ whole genome shotgun (WGS) entry which is preliminary data.</text>
</comment>
<reference evidence="1" key="1">
    <citation type="submission" date="2013-05" db="EMBL/GenBank/DDBJ databases">
        <authorList>
            <person name="Yim A.K.Y."/>
            <person name="Chan T.F."/>
            <person name="Ji K.M."/>
            <person name="Liu X.Y."/>
            <person name="Zhou J.W."/>
            <person name="Li R.Q."/>
            <person name="Yang K.Y."/>
            <person name="Li J."/>
            <person name="Li M."/>
            <person name="Law P.T.W."/>
            <person name="Wu Y.L."/>
            <person name="Cai Z.L."/>
            <person name="Qin H."/>
            <person name="Bao Y."/>
            <person name="Leung R.K.K."/>
            <person name="Ng P.K.S."/>
            <person name="Zou J."/>
            <person name="Zhong X.J."/>
            <person name="Ran P.X."/>
            <person name="Zhong N.S."/>
            <person name="Liu Z.G."/>
            <person name="Tsui S.K.W."/>
        </authorList>
    </citation>
    <scope>NUCLEOTIDE SEQUENCE</scope>
    <source>
        <strain evidence="1">Derf</strain>
        <tissue evidence="1">Whole organism</tissue>
    </source>
</reference>
<evidence type="ECO:0000313" key="2">
    <source>
        <dbReference type="Proteomes" id="UP000790347"/>
    </source>
</evidence>